<sequence length="493" mass="57373">MASNMKQTNTESDYAEMCRTLGGINEQIRALNHQTSMMKTKFNSFQTLGDKYDNIQEGHQDAKQNLAELQREVRVFRDRVNNNIAVELMFKDTLAQTALMEAQGETLRLEYIDLQKKDARFKKREVQHQAVLEEQMQLQKDIEKTQGAIKHYNVLKRTHKILKEEIEATLLENGSLKGELVLLKARQTHCKILDKQCNVAKVEKEGITLQNLTLRIDIQKLSKVLGNENVIQEMLDAMNASKEEESRQNKALEVEMFELEQRLLLVEDSKESFNLAKAETDAIIRKNEELQTKIEDANEQIRLRHHFKGELEKLDAAEKPLQAEKRVLSQTLAEVQQKLLGEVDWQQKYSIQRELSDNMQMENDKAAADIHFFQDQLKILSECKVQYKSMKMEKKRVSKHNNTLRKQLDAVQKKCRSEQPLQEKISTVQADNTALQSQNQDQRNQIKTLTDMLSLYDSLRADNSTKREESDHLLKNLREVIKGVDRRAREARR</sequence>
<feature type="coiled-coil region" evidence="1">
    <location>
        <begin position="52"/>
        <end position="79"/>
    </location>
</feature>
<dbReference type="EMBL" id="JAUZQC010000011">
    <property type="protein sequence ID" value="KAK5863428.1"/>
    <property type="molecule type" value="Genomic_DNA"/>
</dbReference>
<name>A0AAN8AKL7_ELEMC</name>
<evidence type="ECO:0000313" key="3">
    <source>
        <dbReference type="Proteomes" id="UP001346869"/>
    </source>
</evidence>
<gene>
    <name evidence="2" type="ORF">PBY51_000457</name>
</gene>
<comment type="caution">
    <text evidence="2">The sequence shown here is derived from an EMBL/GenBank/DDBJ whole genome shotgun (WGS) entry which is preliminary data.</text>
</comment>
<accession>A0AAN8AKL7</accession>
<protein>
    <submittedName>
        <fullName evidence="2">Uncharacterized protein</fullName>
    </submittedName>
</protein>
<reference evidence="2 3" key="1">
    <citation type="journal article" date="2023" name="Genes (Basel)">
        <title>Chromosome-Level Genome Assembly and Circadian Gene Repertoire of the Patagonia Blennie Eleginops maclovinus-The Closest Ancestral Proxy of Antarctic Cryonotothenioids.</title>
        <authorList>
            <person name="Cheng C.C."/>
            <person name="Rivera-Colon A.G."/>
            <person name="Minhas B.F."/>
            <person name="Wilson L."/>
            <person name="Rayamajhi N."/>
            <person name="Vargas-Chacoff L."/>
            <person name="Catchen J.M."/>
        </authorList>
    </citation>
    <scope>NUCLEOTIDE SEQUENCE [LARGE SCALE GENOMIC DNA]</scope>
    <source>
        <strain evidence="2">JMC-PN-2008</strain>
    </source>
</reference>
<evidence type="ECO:0000313" key="2">
    <source>
        <dbReference type="EMBL" id="KAK5863428.1"/>
    </source>
</evidence>
<reference evidence="2 3" key="2">
    <citation type="journal article" date="2023" name="Mol. Biol. Evol.">
        <title>Genomics of Secondarily Temperate Adaptation in the Only Non-Antarctic Icefish.</title>
        <authorList>
            <person name="Rivera-Colon A.G."/>
            <person name="Rayamajhi N."/>
            <person name="Minhas B.F."/>
            <person name="Madrigal G."/>
            <person name="Bilyk K.T."/>
            <person name="Yoon V."/>
            <person name="Hune M."/>
            <person name="Gregory S."/>
            <person name="Cheng C.H.C."/>
            <person name="Catchen J.M."/>
        </authorList>
    </citation>
    <scope>NUCLEOTIDE SEQUENCE [LARGE SCALE GENOMIC DNA]</scope>
    <source>
        <strain evidence="2">JMC-PN-2008</strain>
    </source>
</reference>
<evidence type="ECO:0000256" key="1">
    <source>
        <dbReference type="SAM" id="Coils"/>
    </source>
</evidence>
<dbReference type="Proteomes" id="UP001346869">
    <property type="component" value="Unassembled WGS sequence"/>
</dbReference>
<keyword evidence="1" id="KW-0175">Coiled coil</keyword>
<feature type="coiled-coil region" evidence="1">
    <location>
        <begin position="235"/>
        <end position="300"/>
    </location>
</feature>
<organism evidence="2 3">
    <name type="scientific">Eleginops maclovinus</name>
    <name type="common">Patagonian blennie</name>
    <name type="synonym">Eleginus maclovinus</name>
    <dbReference type="NCBI Taxonomy" id="56733"/>
    <lineage>
        <taxon>Eukaryota</taxon>
        <taxon>Metazoa</taxon>
        <taxon>Chordata</taxon>
        <taxon>Craniata</taxon>
        <taxon>Vertebrata</taxon>
        <taxon>Euteleostomi</taxon>
        <taxon>Actinopterygii</taxon>
        <taxon>Neopterygii</taxon>
        <taxon>Teleostei</taxon>
        <taxon>Neoteleostei</taxon>
        <taxon>Acanthomorphata</taxon>
        <taxon>Eupercaria</taxon>
        <taxon>Perciformes</taxon>
        <taxon>Notothenioidei</taxon>
        <taxon>Eleginopidae</taxon>
        <taxon>Eleginops</taxon>
    </lineage>
</organism>
<dbReference type="AlphaFoldDB" id="A0AAN8AKL7"/>
<keyword evidence="3" id="KW-1185">Reference proteome</keyword>
<proteinExistence type="predicted"/>
<feature type="coiled-coil region" evidence="1">
    <location>
        <begin position="394"/>
        <end position="452"/>
    </location>
</feature>